<gene>
    <name evidence="6" type="primary">groL</name>
    <name evidence="6" type="ORF">COU06_01870</name>
</gene>
<dbReference type="GO" id="GO:0005524">
    <property type="term" value="F:ATP binding"/>
    <property type="evidence" value="ECO:0007669"/>
    <property type="project" value="InterPro"/>
</dbReference>
<comment type="subunit">
    <text evidence="4">Forms a cylinder of 14 subunits composed of two heptameric rings stacked back-to-back. Interacts with the co-chaperonin GroES.</text>
</comment>
<reference evidence="7" key="1">
    <citation type="submission" date="2017-09" db="EMBL/GenBank/DDBJ databases">
        <title>Depth-based differentiation of microbial function through sediment-hosted aquifers and enrichment of novel symbionts in the deep terrestrial subsurface.</title>
        <authorList>
            <person name="Probst A.J."/>
            <person name="Ladd B."/>
            <person name="Jarett J.K."/>
            <person name="Geller-Mcgrath D.E."/>
            <person name="Sieber C.M.K."/>
            <person name="Emerson J.B."/>
            <person name="Anantharaman K."/>
            <person name="Thomas B.C."/>
            <person name="Malmstrom R."/>
            <person name="Stieglmeier M."/>
            <person name="Klingl A."/>
            <person name="Woyke T."/>
            <person name="Ryan C.M."/>
            <person name="Banfield J.F."/>
        </authorList>
    </citation>
    <scope>NUCLEOTIDE SEQUENCE [LARGE SCALE GENOMIC DNA]</scope>
</reference>
<dbReference type="InterPro" id="IPR027409">
    <property type="entry name" value="GroEL-like_apical_dom_sf"/>
</dbReference>
<dbReference type="GO" id="GO:0140662">
    <property type="term" value="F:ATP-dependent protein folding chaperone"/>
    <property type="evidence" value="ECO:0007669"/>
    <property type="project" value="InterPro"/>
</dbReference>
<keyword evidence="2" id="KW-0143">Chaperone</keyword>
<comment type="function">
    <text evidence="4">Together with its co-chaperonin GroES, plays an essential role in assisting protein folding. The GroEL-GroES system forms a nano-cage that allows encapsulation of the non-native substrate proteins and provides a physical environment optimized to promote and accelerate protein folding.</text>
</comment>
<sequence length="544" mass="58541">MAKDIKFNEDARSAIRKGIDKLAQAVTMTLGPRGRAVVIERSYGAPQVTFDGVTVAKEIELEDKFENLGAEFIKQAADKTNDNVGDGTSTSVVLTHSLIDHGEKAVKDKGFNVIQLAEELKAQTQEVIKQLEEQKENIDDNKKIEEVATLSAKDKEIGGLIAEVMTKLGKEGVISIEDSNTVSNSYEVVEGLQFDKGYISPYMVTDSARMDATLENPFILVTDRKISTIKEILPLLEKVAETGKKEMVIISDDLDGEALATLLVNKLRGTFNVLGVKAPGFGDRKKDLLQDIAIVTGANLITSELNKKLEEVEISDLGTAKKIVATKDSTTIVDGKGEKEQINSRINQLKTQIESSDSSFDKDRLQERLGKLAGGVGVIKVGAPTESAQKELKQRVEDAVAATRAAMEQGIVPGGGIALFNVVAKAVERKGESVADEAHRILMNSLTAPLAAIITNSGENPSAIMKKLADKKNAGEDIWSGFNAKTNEYVNLKEAGIIDPLKVTKTALQNAVSVASNYLMTGAAMIELPKPESPQMPGGGMGMM</sequence>
<dbReference type="CDD" id="cd03344">
    <property type="entry name" value="GroEL"/>
    <property type="match status" value="1"/>
</dbReference>
<dbReference type="EMBL" id="PFAY01000013">
    <property type="protein sequence ID" value="PIT93078.1"/>
    <property type="molecule type" value="Genomic_DNA"/>
</dbReference>
<dbReference type="PRINTS" id="PR00298">
    <property type="entry name" value="CHAPERONIN60"/>
</dbReference>
<dbReference type="PANTHER" id="PTHR45633">
    <property type="entry name" value="60 KDA HEAT SHOCK PROTEIN, MITOCHONDRIAL"/>
    <property type="match status" value="1"/>
</dbReference>
<comment type="caution">
    <text evidence="6">The sequence shown here is derived from an EMBL/GenBank/DDBJ whole genome shotgun (WGS) entry which is preliminary data.</text>
</comment>
<keyword evidence="5" id="KW-0175">Coiled coil</keyword>
<dbReference type="NCBIfam" id="NF009489">
    <property type="entry name" value="PRK12851.1"/>
    <property type="match status" value="1"/>
</dbReference>
<evidence type="ECO:0000256" key="4">
    <source>
        <dbReference type="RuleBase" id="RU000419"/>
    </source>
</evidence>
<dbReference type="InterPro" id="IPR027410">
    <property type="entry name" value="TCP-1-like_intermed_sf"/>
</dbReference>
<organism evidence="6 7">
    <name type="scientific">Candidatus Harrisonbacteria bacterium CG10_big_fil_rev_8_21_14_0_10_38_8</name>
    <dbReference type="NCBI Taxonomy" id="1974582"/>
    <lineage>
        <taxon>Bacteria</taxon>
        <taxon>Candidatus Harrisoniibacteriota</taxon>
    </lineage>
</organism>
<dbReference type="FunFam" id="3.50.7.10:FF:000001">
    <property type="entry name" value="60 kDa chaperonin"/>
    <property type="match status" value="1"/>
</dbReference>
<dbReference type="InterPro" id="IPR002423">
    <property type="entry name" value="Cpn60/GroEL/TCP-1"/>
</dbReference>
<evidence type="ECO:0000313" key="7">
    <source>
        <dbReference type="Proteomes" id="UP000229112"/>
    </source>
</evidence>
<dbReference type="SUPFAM" id="SSF54849">
    <property type="entry name" value="GroEL-intermediate domain like"/>
    <property type="match status" value="1"/>
</dbReference>
<dbReference type="AlphaFoldDB" id="A0A2M6WJU5"/>
<protein>
    <recommendedName>
        <fullName evidence="4">60 kDa chaperonin</fullName>
    </recommendedName>
</protein>
<dbReference type="NCBIfam" id="TIGR02348">
    <property type="entry name" value="GroEL"/>
    <property type="match status" value="1"/>
</dbReference>
<dbReference type="NCBIfam" id="NF009488">
    <property type="entry name" value="PRK12850.1"/>
    <property type="match status" value="1"/>
</dbReference>
<evidence type="ECO:0000256" key="2">
    <source>
        <dbReference type="ARBA" id="ARBA00023186"/>
    </source>
</evidence>
<evidence type="ECO:0000313" key="6">
    <source>
        <dbReference type="EMBL" id="PIT93078.1"/>
    </source>
</evidence>
<dbReference type="Pfam" id="PF00118">
    <property type="entry name" value="Cpn60_TCP1"/>
    <property type="match status" value="1"/>
</dbReference>
<comment type="similarity">
    <text evidence="1 3">Belongs to the chaperonin (HSP60) family.</text>
</comment>
<dbReference type="InterPro" id="IPR001844">
    <property type="entry name" value="Cpn60/GroEL"/>
</dbReference>
<dbReference type="Proteomes" id="UP000229112">
    <property type="component" value="Unassembled WGS sequence"/>
</dbReference>
<feature type="coiled-coil region" evidence="5">
    <location>
        <begin position="114"/>
        <end position="148"/>
    </location>
</feature>
<dbReference type="SUPFAM" id="SSF52029">
    <property type="entry name" value="GroEL apical domain-like"/>
    <property type="match status" value="1"/>
</dbReference>
<evidence type="ECO:0000256" key="1">
    <source>
        <dbReference type="ARBA" id="ARBA00006607"/>
    </source>
</evidence>
<accession>A0A2M6WJU5</accession>
<evidence type="ECO:0000256" key="5">
    <source>
        <dbReference type="SAM" id="Coils"/>
    </source>
</evidence>
<dbReference type="NCBIfam" id="NF000592">
    <property type="entry name" value="PRK00013.1"/>
    <property type="match status" value="1"/>
</dbReference>
<dbReference type="SUPFAM" id="SSF48592">
    <property type="entry name" value="GroEL equatorial domain-like"/>
    <property type="match status" value="1"/>
</dbReference>
<dbReference type="Gene3D" id="1.10.560.10">
    <property type="entry name" value="GroEL-like equatorial domain"/>
    <property type="match status" value="1"/>
</dbReference>
<dbReference type="InterPro" id="IPR027413">
    <property type="entry name" value="GROEL-like_equatorial_sf"/>
</dbReference>
<dbReference type="NCBIfam" id="NF009487">
    <property type="entry name" value="PRK12849.1"/>
    <property type="match status" value="1"/>
</dbReference>
<name>A0A2M6WJU5_9BACT</name>
<proteinExistence type="inferred from homology"/>
<dbReference type="GO" id="GO:0042026">
    <property type="term" value="P:protein refolding"/>
    <property type="evidence" value="ECO:0007669"/>
    <property type="project" value="InterPro"/>
</dbReference>
<dbReference type="Gene3D" id="3.30.260.10">
    <property type="entry name" value="TCP-1-like chaperonin intermediate domain"/>
    <property type="match status" value="1"/>
</dbReference>
<evidence type="ECO:0000256" key="3">
    <source>
        <dbReference type="RuleBase" id="RU000418"/>
    </source>
</evidence>
<dbReference type="Gene3D" id="3.50.7.10">
    <property type="entry name" value="GroEL"/>
    <property type="match status" value="1"/>
</dbReference>